<protein>
    <submittedName>
        <fullName evidence="1">Uncharacterized protein</fullName>
    </submittedName>
</protein>
<evidence type="ECO:0000313" key="1">
    <source>
        <dbReference type="EMBL" id="KAG8536343.1"/>
    </source>
</evidence>
<sequence>MFMYLFRNNLHLHKPVAGCDRRPVIHLTSSPPRVDLEVAQQLHCRWEESAVPCYKDVTIRSRAIMDLPIGPSRPAAPPRPCASAEYHQSNVIIAFMGSFYSTPYINRISASRSVHLLSDAAYSVPHASSHSGGQWDILWKILL</sequence>
<keyword evidence="2" id="KW-1185">Reference proteome</keyword>
<reference evidence="1" key="1">
    <citation type="thesis" date="2020" institute="ProQuest LLC" country="789 East Eisenhower Parkway, Ann Arbor, MI, USA">
        <title>Comparative Genomics and Chromosome Evolution.</title>
        <authorList>
            <person name="Mudd A.B."/>
        </authorList>
    </citation>
    <scope>NUCLEOTIDE SEQUENCE</scope>
    <source>
        <strain evidence="1">237g6f4</strain>
        <tissue evidence="1">Blood</tissue>
    </source>
</reference>
<evidence type="ECO:0000313" key="2">
    <source>
        <dbReference type="Proteomes" id="UP000824782"/>
    </source>
</evidence>
<accession>A0AAV6YJS1</accession>
<dbReference type="AlphaFoldDB" id="A0AAV6YJS1"/>
<comment type="caution">
    <text evidence="1">The sequence shown here is derived from an EMBL/GenBank/DDBJ whole genome shotgun (WGS) entry which is preliminary data.</text>
</comment>
<name>A0AAV6YJS1_ENGPU</name>
<dbReference type="EMBL" id="WNYA01045386">
    <property type="protein sequence ID" value="KAG8536343.1"/>
    <property type="molecule type" value="Genomic_DNA"/>
</dbReference>
<organism evidence="1 2">
    <name type="scientific">Engystomops pustulosus</name>
    <name type="common">Tungara frog</name>
    <name type="synonym">Physalaemus pustulosus</name>
    <dbReference type="NCBI Taxonomy" id="76066"/>
    <lineage>
        <taxon>Eukaryota</taxon>
        <taxon>Metazoa</taxon>
        <taxon>Chordata</taxon>
        <taxon>Craniata</taxon>
        <taxon>Vertebrata</taxon>
        <taxon>Euteleostomi</taxon>
        <taxon>Amphibia</taxon>
        <taxon>Batrachia</taxon>
        <taxon>Anura</taxon>
        <taxon>Neobatrachia</taxon>
        <taxon>Hyloidea</taxon>
        <taxon>Leptodactylidae</taxon>
        <taxon>Leiuperinae</taxon>
        <taxon>Engystomops</taxon>
    </lineage>
</organism>
<proteinExistence type="predicted"/>
<gene>
    <name evidence="1" type="ORF">GDO81_026576</name>
</gene>
<dbReference type="Proteomes" id="UP000824782">
    <property type="component" value="Unassembled WGS sequence"/>
</dbReference>